<proteinExistence type="predicted"/>
<comment type="caution">
    <text evidence="1">The sequence shown here is derived from an EMBL/GenBank/DDBJ whole genome shotgun (WGS) entry which is preliminary data.</text>
</comment>
<evidence type="ECO:0000313" key="2">
    <source>
        <dbReference type="Proteomes" id="UP000580344"/>
    </source>
</evidence>
<dbReference type="RefSeq" id="WP_171623023.1">
    <property type="nucleotide sequence ID" value="NZ_JABFOQ010000015.1"/>
</dbReference>
<accession>A0ABX1WLZ2</accession>
<dbReference type="Proteomes" id="UP000580344">
    <property type="component" value="Unassembled WGS sequence"/>
</dbReference>
<reference evidence="1 2" key="1">
    <citation type="submission" date="2020-05" db="EMBL/GenBank/DDBJ databases">
        <title>Tigecycline resistant gene in Empedobacter stercoris.</title>
        <authorList>
            <person name="Chen Y."/>
            <person name="Cheng Y."/>
            <person name="Zhou K."/>
        </authorList>
    </citation>
    <scope>NUCLEOTIDE SEQUENCE [LARGE SCALE GENOMIC DNA]</scope>
    <source>
        <strain evidence="1 2">ES202</strain>
    </source>
</reference>
<organism evidence="1 2">
    <name type="scientific">Empedobacter stercoris</name>
    <dbReference type="NCBI Taxonomy" id="1628248"/>
    <lineage>
        <taxon>Bacteria</taxon>
        <taxon>Pseudomonadati</taxon>
        <taxon>Bacteroidota</taxon>
        <taxon>Flavobacteriia</taxon>
        <taxon>Flavobacteriales</taxon>
        <taxon>Weeksellaceae</taxon>
        <taxon>Empedobacter</taxon>
    </lineage>
</organism>
<sequence length="123" mass="14594">MKNYRFLGFMILLFMSNSCLKVKLPEAKTQIIRLSDIGKSCLGYVEEDYLAEKARKSKKNFTTSLYNENGCKDLYILDDSNLNIKKFYENTKLFIDHQVIIYYREYNFKDESIKLVYEIKPAN</sequence>
<keyword evidence="2" id="KW-1185">Reference proteome</keyword>
<gene>
    <name evidence="1" type="ORF">HMH06_07705</name>
</gene>
<name>A0ABX1WLZ2_9FLAO</name>
<evidence type="ECO:0000313" key="1">
    <source>
        <dbReference type="EMBL" id="NOJ75713.1"/>
    </source>
</evidence>
<dbReference type="EMBL" id="JABFOQ010000015">
    <property type="protein sequence ID" value="NOJ75713.1"/>
    <property type="molecule type" value="Genomic_DNA"/>
</dbReference>
<protein>
    <recommendedName>
        <fullName evidence="3">Lipoprotein</fullName>
    </recommendedName>
</protein>
<evidence type="ECO:0008006" key="3">
    <source>
        <dbReference type="Google" id="ProtNLM"/>
    </source>
</evidence>